<evidence type="ECO:0000256" key="1">
    <source>
        <dbReference type="SAM" id="Phobius"/>
    </source>
</evidence>
<keyword evidence="1" id="KW-0812">Transmembrane</keyword>
<keyword evidence="1" id="KW-0472">Membrane</keyword>
<dbReference type="Proteomes" id="UP000799778">
    <property type="component" value="Unassembled WGS sequence"/>
</dbReference>
<dbReference type="AlphaFoldDB" id="A0A6A5XZD4"/>
<reference evidence="2" key="1">
    <citation type="journal article" date="2020" name="Stud. Mycol.">
        <title>101 Dothideomycetes genomes: a test case for predicting lifestyles and emergence of pathogens.</title>
        <authorList>
            <person name="Haridas S."/>
            <person name="Albert R."/>
            <person name="Binder M."/>
            <person name="Bloem J."/>
            <person name="Labutti K."/>
            <person name="Salamov A."/>
            <person name="Andreopoulos B."/>
            <person name="Baker S."/>
            <person name="Barry K."/>
            <person name="Bills G."/>
            <person name="Bluhm B."/>
            <person name="Cannon C."/>
            <person name="Castanera R."/>
            <person name="Culley D."/>
            <person name="Daum C."/>
            <person name="Ezra D."/>
            <person name="Gonzalez J."/>
            <person name="Henrissat B."/>
            <person name="Kuo A."/>
            <person name="Liang C."/>
            <person name="Lipzen A."/>
            <person name="Lutzoni F."/>
            <person name="Magnuson J."/>
            <person name="Mondo S."/>
            <person name="Nolan M."/>
            <person name="Ohm R."/>
            <person name="Pangilinan J."/>
            <person name="Park H.-J."/>
            <person name="Ramirez L."/>
            <person name="Alfaro M."/>
            <person name="Sun H."/>
            <person name="Tritt A."/>
            <person name="Yoshinaga Y."/>
            <person name="Zwiers L.-H."/>
            <person name="Turgeon B."/>
            <person name="Goodwin S."/>
            <person name="Spatafora J."/>
            <person name="Crous P."/>
            <person name="Grigoriev I."/>
        </authorList>
    </citation>
    <scope>NUCLEOTIDE SEQUENCE</scope>
    <source>
        <strain evidence="2">CBS 175.79</strain>
    </source>
</reference>
<gene>
    <name evidence="2" type="ORF">BU24DRAFT_101497</name>
</gene>
<dbReference type="EMBL" id="ML978067">
    <property type="protein sequence ID" value="KAF2018655.1"/>
    <property type="molecule type" value="Genomic_DNA"/>
</dbReference>
<feature type="transmembrane region" description="Helical" evidence="1">
    <location>
        <begin position="20"/>
        <end position="40"/>
    </location>
</feature>
<evidence type="ECO:0000313" key="2">
    <source>
        <dbReference type="EMBL" id="KAF2018655.1"/>
    </source>
</evidence>
<name>A0A6A5XZD4_9PLEO</name>
<keyword evidence="3" id="KW-1185">Reference proteome</keyword>
<dbReference type="RefSeq" id="XP_033386994.1">
    <property type="nucleotide sequence ID" value="XM_033520700.1"/>
</dbReference>
<sequence length="122" mass="13773">MGLPAWYEHHNKSVMLSVDHKAPLTSIGHIACYVAVLVLLRNVVGARHRERTPPWAGSDRTVCPQRYHPSISRLWCGSRRVLAPSTNHEITDGIPNRRARAFLPYSGINPTYRPMTLVNHPC</sequence>
<keyword evidence="1" id="KW-1133">Transmembrane helix</keyword>
<organism evidence="2 3">
    <name type="scientific">Aaosphaeria arxii CBS 175.79</name>
    <dbReference type="NCBI Taxonomy" id="1450172"/>
    <lineage>
        <taxon>Eukaryota</taxon>
        <taxon>Fungi</taxon>
        <taxon>Dikarya</taxon>
        <taxon>Ascomycota</taxon>
        <taxon>Pezizomycotina</taxon>
        <taxon>Dothideomycetes</taxon>
        <taxon>Pleosporomycetidae</taxon>
        <taxon>Pleosporales</taxon>
        <taxon>Pleosporales incertae sedis</taxon>
        <taxon>Aaosphaeria</taxon>
    </lineage>
</organism>
<proteinExistence type="predicted"/>
<dbReference type="GeneID" id="54278097"/>
<accession>A0A6A5XZD4</accession>
<evidence type="ECO:0000313" key="3">
    <source>
        <dbReference type="Proteomes" id="UP000799778"/>
    </source>
</evidence>
<protein>
    <submittedName>
        <fullName evidence="2">Uncharacterized protein</fullName>
    </submittedName>
</protein>